<dbReference type="Pfam" id="PF04952">
    <property type="entry name" value="AstE_AspA_hybrid"/>
    <property type="match status" value="1"/>
</dbReference>
<dbReference type="OrthoDB" id="5290473at2"/>
<evidence type="ECO:0000313" key="10">
    <source>
        <dbReference type="Proteomes" id="UP000295531"/>
    </source>
</evidence>
<comment type="caution">
    <text evidence="9">The sequence shown here is derived from an EMBL/GenBank/DDBJ whole genome shotgun (WGS) entry which is preliminary data.</text>
</comment>
<comment type="cofactor">
    <cofactor evidence="5">
        <name>Zn(2+)</name>
        <dbReference type="ChEBI" id="CHEBI:29105"/>
    </cofactor>
    <text evidence="5">Binds 1 zinc ion per subunit.</text>
</comment>
<feature type="active site" evidence="5">
    <location>
        <position position="225"/>
    </location>
</feature>
<evidence type="ECO:0000259" key="7">
    <source>
        <dbReference type="Pfam" id="PF04952"/>
    </source>
</evidence>
<evidence type="ECO:0000313" key="9">
    <source>
        <dbReference type="EMBL" id="TDP30981.1"/>
    </source>
</evidence>
<evidence type="ECO:0000256" key="2">
    <source>
        <dbReference type="ARBA" id="ARBA00022723"/>
    </source>
</evidence>
<dbReference type="Pfam" id="PF24827">
    <property type="entry name" value="AstE_AspA_cat"/>
    <property type="match status" value="1"/>
</dbReference>
<dbReference type="EC" id="3.5.1.96" evidence="5 6"/>
<reference evidence="9 10" key="1">
    <citation type="submission" date="2019-03" db="EMBL/GenBank/DDBJ databases">
        <title>Freshwater and sediment microbial communities from various areas in North America, analyzing microbe dynamics in response to fracking.</title>
        <authorList>
            <person name="Lamendella R."/>
        </authorList>
    </citation>
    <scope>NUCLEOTIDE SEQUENCE [LARGE SCALE GENOMIC DNA]</scope>
    <source>
        <strain evidence="9 10">18_TX</strain>
    </source>
</reference>
<dbReference type="PANTHER" id="PTHR15162">
    <property type="entry name" value="ASPARTOACYLASE"/>
    <property type="match status" value="1"/>
</dbReference>
<dbReference type="CDD" id="cd03855">
    <property type="entry name" value="M14_ASTE"/>
    <property type="match status" value="1"/>
</dbReference>
<dbReference type="PIRSF" id="PIRSF017020">
    <property type="entry name" value="AstE"/>
    <property type="match status" value="1"/>
</dbReference>
<comment type="similarity">
    <text evidence="5">Belongs to the AspA/AstE family. Succinylglutamate desuccinylase subfamily.</text>
</comment>
<dbReference type="EMBL" id="SNXI01000014">
    <property type="protein sequence ID" value="TDP30981.1"/>
    <property type="molecule type" value="Genomic_DNA"/>
</dbReference>
<dbReference type="Proteomes" id="UP000295531">
    <property type="component" value="Unassembled WGS sequence"/>
</dbReference>
<dbReference type="GO" id="GO:0019545">
    <property type="term" value="P:L-arginine catabolic process to succinate"/>
    <property type="evidence" value="ECO:0007669"/>
    <property type="project" value="UniProtKB-UniRule"/>
</dbReference>
<gene>
    <name evidence="5" type="primary">astE</name>
    <name evidence="9" type="ORF">DEU29_11425</name>
</gene>
<evidence type="ECO:0000256" key="5">
    <source>
        <dbReference type="HAMAP-Rule" id="MF_00767"/>
    </source>
</evidence>
<dbReference type="HAMAP" id="MF_00767">
    <property type="entry name" value="Arg_catab_AstE"/>
    <property type="match status" value="1"/>
</dbReference>
<dbReference type="GO" id="GO:0008270">
    <property type="term" value="F:zinc ion binding"/>
    <property type="evidence" value="ECO:0007669"/>
    <property type="project" value="UniProtKB-UniRule"/>
</dbReference>
<feature type="binding site" evidence="5">
    <location>
        <position position="64"/>
    </location>
    <ligand>
        <name>Zn(2+)</name>
        <dbReference type="ChEBI" id="CHEBI:29105"/>
    </ligand>
</feature>
<dbReference type="GO" id="GO:0019544">
    <property type="term" value="P:L-arginine catabolic process to L-glutamate"/>
    <property type="evidence" value="ECO:0007669"/>
    <property type="project" value="UniProtKB-UniRule"/>
</dbReference>
<evidence type="ECO:0000256" key="6">
    <source>
        <dbReference type="NCBIfam" id="TIGR03242"/>
    </source>
</evidence>
<feature type="domain" description="AstE/AspA barrel-sandwich hybrid" evidence="7">
    <location>
        <begin position="268"/>
        <end position="338"/>
    </location>
</feature>
<protein>
    <recommendedName>
        <fullName evidence="5 6">Succinylglutamate desuccinylase</fullName>
        <ecNumber evidence="5 6">3.5.1.96</ecNumber>
    </recommendedName>
</protein>
<keyword evidence="4 5" id="KW-0862">Zinc</keyword>
<evidence type="ECO:0000256" key="1">
    <source>
        <dbReference type="ARBA" id="ARBA00022503"/>
    </source>
</evidence>
<evidence type="ECO:0000256" key="3">
    <source>
        <dbReference type="ARBA" id="ARBA00022801"/>
    </source>
</evidence>
<dbReference type="InterPro" id="IPR016681">
    <property type="entry name" value="SuccinylGlu_desuccinylase"/>
</dbReference>
<keyword evidence="10" id="KW-1185">Reference proteome</keyword>
<dbReference type="NCBIfam" id="NF003706">
    <property type="entry name" value="PRK05324.1"/>
    <property type="match status" value="1"/>
</dbReference>
<dbReference type="UniPathway" id="UPA00185">
    <property type="reaction ID" value="UER00283"/>
</dbReference>
<comment type="function">
    <text evidence="5">Transforms N(2)-succinylglutamate into succinate and glutamate.</text>
</comment>
<organism evidence="9 10">
    <name type="scientific">Idiomarina aquatica</name>
    <dbReference type="NCBI Taxonomy" id="1327752"/>
    <lineage>
        <taxon>Bacteria</taxon>
        <taxon>Pseudomonadati</taxon>
        <taxon>Pseudomonadota</taxon>
        <taxon>Gammaproteobacteria</taxon>
        <taxon>Alteromonadales</taxon>
        <taxon>Idiomarinaceae</taxon>
        <taxon>Idiomarina</taxon>
    </lineage>
</organism>
<feature type="binding site" evidence="5">
    <location>
        <position position="67"/>
    </location>
    <ligand>
        <name>Zn(2+)</name>
        <dbReference type="ChEBI" id="CHEBI:29105"/>
    </ligand>
</feature>
<sequence length="347" mass="39316">MNTTQSTVFNDFLQWTRDNEWGYNGHFETNLSDGTQLTVWDSGVLVVEPAKTTDKDIVISCAVHGNETAPIEICRDIIQDIIAEKQSVIHRTLFLIANPASINVGRRFVEENMNRLFSGAHSEGGISNPERERAAKLEQYVKRFYQYVEGTNRRRYHYDLHTAIRDSKREKFAVYPFTHGKPYKKDQLLFLLACGVDTVLLNKAATTTFSYFSVNEFGADAFTVELGKVRPFGENNRDSFAAAERSLRQLIAQPEPQLPNFDPQQHFIFAEAQTINRMNQDFELNFADDVANFTAFEKGDLLATDGGEPIYAQHDAEHIIFPNAKVALGQRALLTVVRVPTESLELV</sequence>
<dbReference type="InterPro" id="IPR050178">
    <property type="entry name" value="AspA/AstE_fam"/>
</dbReference>
<feature type="binding site" evidence="5">
    <location>
        <position position="161"/>
    </location>
    <ligand>
        <name>Zn(2+)</name>
        <dbReference type="ChEBI" id="CHEBI:29105"/>
    </ligand>
</feature>
<keyword evidence="3 5" id="KW-0378">Hydrolase</keyword>
<dbReference type="GO" id="GO:0009017">
    <property type="term" value="F:succinylglutamate desuccinylase activity"/>
    <property type="evidence" value="ECO:0007669"/>
    <property type="project" value="UniProtKB-UniRule"/>
</dbReference>
<feature type="domain" description="Succinylglutamate desuccinylase/Aspartoacylase catalytic" evidence="8">
    <location>
        <begin position="55"/>
        <end position="251"/>
    </location>
</feature>
<comment type="catalytic activity">
    <reaction evidence="5">
        <text>N-succinyl-L-glutamate + H2O = L-glutamate + succinate</text>
        <dbReference type="Rhea" id="RHEA:15169"/>
        <dbReference type="ChEBI" id="CHEBI:15377"/>
        <dbReference type="ChEBI" id="CHEBI:29985"/>
        <dbReference type="ChEBI" id="CHEBI:30031"/>
        <dbReference type="ChEBI" id="CHEBI:58763"/>
        <dbReference type="EC" id="3.5.1.96"/>
    </reaction>
</comment>
<evidence type="ECO:0000259" key="8">
    <source>
        <dbReference type="Pfam" id="PF24827"/>
    </source>
</evidence>
<keyword evidence="2 5" id="KW-0479">Metal-binding</keyword>
<name>A0A4R6P0N9_9GAMM</name>
<keyword evidence="1 5" id="KW-0056">Arginine metabolism</keyword>
<evidence type="ECO:0000256" key="4">
    <source>
        <dbReference type="ARBA" id="ARBA00022833"/>
    </source>
</evidence>
<dbReference type="Gene3D" id="3.40.630.10">
    <property type="entry name" value="Zn peptidases"/>
    <property type="match status" value="1"/>
</dbReference>
<dbReference type="InterPro" id="IPR007036">
    <property type="entry name" value="Aste_AspA_hybrid_dom"/>
</dbReference>
<dbReference type="NCBIfam" id="TIGR03242">
    <property type="entry name" value="arg_catab_astE"/>
    <property type="match status" value="1"/>
</dbReference>
<proteinExistence type="inferred from homology"/>
<dbReference type="InterPro" id="IPR055438">
    <property type="entry name" value="AstE_AspA_cat"/>
</dbReference>
<dbReference type="GO" id="GO:0016788">
    <property type="term" value="F:hydrolase activity, acting on ester bonds"/>
    <property type="evidence" value="ECO:0007669"/>
    <property type="project" value="UniProtKB-UniRule"/>
</dbReference>
<accession>A0A4R6P0N9</accession>
<dbReference type="PANTHER" id="PTHR15162:SF7">
    <property type="entry name" value="SUCCINYLGLUTAMATE DESUCCINYLASE"/>
    <property type="match status" value="1"/>
</dbReference>
<dbReference type="RefSeq" id="WP_133540231.1">
    <property type="nucleotide sequence ID" value="NZ_SNXI01000014.1"/>
</dbReference>
<comment type="pathway">
    <text evidence="5">Amino-acid degradation; L-arginine degradation via AST pathway; L-glutamate and succinate from L-arginine: step 5/5.</text>
</comment>
<dbReference type="SUPFAM" id="SSF53187">
    <property type="entry name" value="Zn-dependent exopeptidases"/>
    <property type="match status" value="1"/>
</dbReference>
<dbReference type="AlphaFoldDB" id="A0A4R6P0N9"/>